<organism evidence="6 7">
    <name type="scientific">Jiangella alba</name>
    <dbReference type="NCBI Taxonomy" id="561176"/>
    <lineage>
        <taxon>Bacteria</taxon>
        <taxon>Bacillati</taxon>
        <taxon>Actinomycetota</taxon>
        <taxon>Actinomycetes</taxon>
        <taxon>Jiangellales</taxon>
        <taxon>Jiangellaceae</taxon>
        <taxon>Jiangella</taxon>
    </lineage>
</organism>
<dbReference type="AlphaFoldDB" id="A0A1H5PYQ1"/>
<evidence type="ECO:0000313" key="6">
    <source>
        <dbReference type="EMBL" id="SEF18865.1"/>
    </source>
</evidence>
<dbReference type="CDD" id="cd08512">
    <property type="entry name" value="PBP2_NikA_DppA_OppA_like_7"/>
    <property type="match status" value="1"/>
</dbReference>
<dbReference type="RefSeq" id="WP_141711565.1">
    <property type="nucleotide sequence ID" value="NZ_FNUC01000004.1"/>
</dbReference>
<dbReference type="Gene3D" id="3.40.190.10">
    <property type="entry name" value="Periplasmic binding protein-like II"/>
    <property type="match status" value="1"/>
</dbReference>
<dbReference type="SUPFAM" id="SSF53850">
    <property type="entry name" value="Periplasmic binding protein-like II"/>
    <property type="match status" value="1"/>
</dbReference>
<evidence type="ECO:0000256" key="4">
    <source>
        <dbReference type="ARBA" id="ARBA00022729"/>
    </source>
</evidence>
<gene>
    <name evidence="6" type="ORF">SAMN04488561_6936</name>
</gene>
<reference evidence="7" key="1">
    <citation type="submission" date="2016-10" db="EMBL/GenBank/DDBJ databases">
        <authorList>
            <person name="Varghese N."/>
            <person name="Submissions S."/>
        </authorList>
    </citation>
    <scope>NUCLEOTIDE SEQUENCE [LARGE SCALE GENOMIC DNA]</scope>
    <source>
        <strain evidence="7">DSM 45237</strain>
    </source>
</reference>
<proteinExistence type="inferred from homology"/>
<dbReference type="InterPro" id="IPR039424">
    <property type="entry name" value="SBP_5"/>
</dbReference>
<evidence type="ECO:0000259" key="5">
    <source>
        <dbReference type="Pfam" id="PF00496"/>
    </source>
</evidence>
<accession>A0A1H5PYQ1</accession>
<keyword evidence="4" id="KW-0732">Signal</keyword>
<keyword evidence="7" id="KW-1185">Reference proteome</keyword>
<dbReference type="EMBL" id="FNUC01000004">
    <property type="protein sequence ID" value="SEF18865.1"/>
    <property type="molecule type" value="Genomic_DNA"/>
</dbReference>
<comment type="similarity">
    <text evidence="2">Belongs to the bacterial solute-binding protein 5 family.</text>
</comment>
<dbReference type="Pfam" id="PF00496">
    <property type="entry name" value="SBP_bac_5"/>
    <property type="match status" value="1"/>
</dbReference>
<dbReference type="PIRSF" id="PIRSF002741">
    <property type="entry name" value="MppA"/>
    <property type="match status" value="1"/>
</dbReference>
<dbReference type="OrthoDB" id="9046151at2"/>
<dbReference type="STRING" id="561176.SAMN04488561_6936"/>
<dbReference type="InterPro" id="IPR000914">
    <property type="entry name" value="SBP_5_dom"/>
</dbReference>
<name>A0A1H5PYQ1_9ACTN</name>
<dbReference type="PROSITE" id="PS51318">
    <property type="entry name" value="TAT"/>
    <property type="match status" value="1"/>
</dbReference>
<dbReference type="GO" id="GO:0042597">
    <property type="term" value="C:periplasmic space"/>
    <property type="evidence" value="ECO:0007669"/>
    <property type="project" value="UniProtKB-ARBA"/>
</dbReference>
<dbReference type="GO" id="GO:0043190">
    <property type="term" value="C:ATP-binding cassette (ABC) transporter complex"/>
    <property type="evidence" value="ECO:0007669"/>
    <property type="project" value="InterPro"/>
</dbReference>
<evidence type="ECO:0000256" key="1">
    <source>
        <dbReference type="ARBA" id="ARBA00004196"/>
    </source>
</evidence>
<sequence length="560" mass="61253">MNDHGMISRRSLLKIGGAAAVTLPLLGTVSCSRRPAPSGAPSSGGDGAQLTIAVSALMASLDREYEIGAASMEAMNNLFEPLVEFSRRPFGDSGSQVPDFDSSTWELRLLAEEPAVSDDGLTWTLVFRDDVTSHSGNPLTAEDFAYAIERHQQVWVLGSFYNFVAGLLPRERISWNVVDAQTLEVTTEQPSPLFKILLQNNFAFGLFDAVASRASGTDADPWATEWMKANGSDAGHGPYTITSHQPGQQTVFTAFDDYHGGAPAVKTVVHRQVDSSSTRVALLKSGEVDIVRDLLPTELKSLEGADGVVVDNFDESLFLLLFMMMNNSFAPFDDPLVRQAVAYAMPYQQIVDDVYQGYASPWKGVISRDYPYFDPDAWIYGDGANPDKARELLAQAGHANGFSCELLCNSSEPVSEQVAILIQSALSEIGIDFRLNKLSAAAFTERLTGQQYEGAAIWQDLALTPDIGYNCFLYYRSTAFANVAGYASDSTDQLIDVLLTTMDGPEREAVAKEFQRQIVADSPAVFLAQPHYVVARRDHVKGVTAYPSRTIRFDEIELAR</sequence>
<keyword evidence="3" id="KW-0813">Transport</keyword>
<dbReference type="Gene3D" id="3.90.76.10">
    <property type="entry name" value="Dipeptide-binding Protein, Domain 1"/>
    <property type="match status" value="1"/>
</dbReference>
<evidence type="ECO:0000256" key="3">
    <source>
        <dbReference type="ARBA" id="ARBA00022448"/>
    </source>
</evidence>
<feature type="domain" description="Solute-binding protein family 5" evidence="5">
    <location>
        <begin position="109"/>
        <end position="455"/>
    </location>
</feature>
<dbReference type="InterPro" id="IPR030678">
    <property type="entry name" value="Peptide/Ni-bd"/>
</dbReference>
<dbReference type="PANTHER" id="PTHR30290:SF10">
    <property type="entry name" value="PERIPLASMIC OLIGOPEPTIDE-BINDING PROTEIN-RELATED"/>
    <property type="match status" value="1"/>
</dbReference>
<dbReference type="PANTHER" id="PTHR30290">
    <property type="entry name" value="PERIPLASMIC BINDING COMPONENT OF ABC TRANSPORTER"/>
    <property type="match status" value="1"/>
</dbReference>
<dbReference type="GO" id="GO:0015833">
    <property type="term" value="P:peptide transport"/>
    <property type="evidence" value="ECO:0007669"/>
    <property type="project" value="TreeGrafter"/>
</dbReference>
<evidence type="ECO:0000313" key="7">
    <source>
        <dbReference type="Proteomes" id="UP000181980"/>
    </source>
</evidence>
<protein>
    <submittedName>
        <fullName evidence="6">Peptide/nickel transport system substrate-binding protein</fullName>
    </submittedName>
</protein>
<dbReference type="GO" id="GO:0030313">
    <property type="term" value="C:cell envelope"/>
    <property type="evidence" value="ECO:0007669"/>
    <property type="project" value="UniProtKB-SubCell"/>
</dbReference>
<evidence type="ECO:0000256" key="2">
    <source>
        <dbReference type="ARBA" id="ARBA00005695"/>
    </source>
</evidence>
<dbReference type="InterPro" id="IPR006311">
    <property type="entry name" value="TAT_signal"/>
</dbReference>
<dbReference type="Proteomes" id="UP000181980">
    <property type="component" value="Unassembled WGS sequence"/>
</dbReference>
<comment type="subcellular location">
    <subcellularLocation>
        <location evidence="1">Cell envelope</location>
    </subcellularLocation>
</comment>
<dbReference type="Gene3D" id="3.10.105.10">
    <property type="entry name" value="Dipeptide-binding Protein, Domain 3"/>
    <property type="match status" value="1"/>
</dbReference>
<dbReference type="GO" id="GO:1904680">
    <property type="term" value="F:peptide transmembrane transporter activity"/>
    <property type="evidence" value="ECO:0007669"/>
    <property type="project" value="TreeGrafter"/>
</dbReference>